<accession>A0ABN1FS40</accession>
<feature type="region of interest" description="Disordered" evidence="4">
    <location>
        <begin position="163"/>
        <end position="220"/>
    </location>
</feature>
<comment type="caution">
    <text evidence="5">The sequence shown here is derived from an EMBL/GenBank/DDBJ whole genome shotgun (WGS) entry which is preliminary data.</text>
</comment>
<evidence type="ECO:0000256" key="2">
    <source>
        <dbReference type="ARBA" id="ARBA00022803"/>
    </source>
</evidence>
<feature type="repeat" description="TPR" evidence="3">
    <location>
        <begin position="608"/>
        <end position="641"/>
    </location>
</feature>
<dbReference type="RefSeq" id="WP_344073788.1">
    <property type="nucleotide sequence ID" value="NZ_BAAACA010000014.1"/>
</dbReference>
<protein>
    <recommendedName>
        <fullName evidence="7">Tetratricopeptide repeat protein</fullName>
    </recommendedName>
</protein>
<keyword evidence="1" id="KW-0677">Repeat</keyword>
<name>A0ABN1FS40_9ACTN</name>
<dbReference type="InterPro" id="IPR019734">
    <property type="entry name" value="TPR_rpt"/>
</dbReference>
<feature type="repeat" description="TPR" evidence="3">
    <location>
        <begin position="642"/>
        <end position="675"/>
    </location>
</feature>
<dbReference type="EMBL" id="BAAACA010000014">
    <property type="protein sequence ID" value="GAA0596386.1"/>
    <property type="molecule type" value="Genomic_DNA"/>
</dbReference>
<feature type="compositionally biased region" description="Basic and acidic residues" evidence="4">
    <location>
        <begin position="190"/>
        <end position="200"/>
    </location>
</feature>
<evidence type="ECO:0000313" key="5">
    <source>
        <dbReference type="EMBL" id="GAA0596386.1"/>
    </source>
</evidence>
<dbReference type="InterPro" id="IPR050498">
    <property type="entry name" value="Ycf3"/>
</dbReference>
<proteinExistence type="predicted"/>
<dbReference type="Proteomes" id="UP001500668">
    <property type="component" value="Unassembled WGS sequence"/>
</dbReference>
<gene>
    <name evidence="5" type="ORF">GCM10010394_27430</name>
</gene>
<dbReference type="PANTHER" id="PTHR44858:SF1">
    <property type="entry name" value="UDP-N-ACETYLGLUCOSAMINE--PEPTIDE N-ACETYLGLUCOSAMINYLTRANSFERASE SPINDLY-RELATED"/>
    <property type="match status" value="1"/>
</dbReference>
<keyword evidence="6" id="KW-1185">Reference proteome</keyword>
<keyword evidence="2 3" id="KW-0802">TPR repeat</keyword>
<dbReference type="SUPFAM" id="SSF48452">
    <property type="entry name" value="TPR-like"/>
    <property type="match status" value="1"/>
</dbReference>
<evidence type="ECO:0008006" key="7">
    <source>
        <dbReference type="Google" id="ProtNLM"/>
    </source>
</evidence>
<sequence>MREATAHLWITGPTRAARQAAAAALPFPDPVGVDCHRGLRGPYTGAGELMRHLVPRAHARGSLPEGGTRLAILAAAPELRALLGAAEATLTSAAPPGERTRWYGHERTRRIANGLVDHLAAHPCPLTLVFHDVHEADATDAEFLAIALRRLDPDRVRIVVCSDDDTPERPASPGAPHTPGSSLAPATAAELRRRAERRTAPEVTAPYPSEFVDTDGTGEPDEVYRRLDPAARAKLHDSRADELEASHAWSWRLGAIPYHRAHGSSPEAAHAAHERAVEYCLGMGYYTAALELNARMDELLGPDAPWAARYRQLRQRGLCLALLDRPAEAEAAYYDVLSRTTDPKVHTTVSYALSVLFTRLYDAPRKDHVRALAHINTAIAFIDMLPDAEDRAFHTAFMHNGKALVTMHLGDLAEALRLVDTALAAVEDGLPPGRHQLHKSVLHHNRAQLLARLGRGAEALAEYDAVVAQDPHHPEYRFDRAVLHHQQGRFAQALADYAEVERISPPFAELHYNRGDLYSAAGGGDAAAEFARALELEPARADARIALAELWLDEDRAAEAAALAREGLELAPDDPLLHCVHGTALLALGTADTALDSLGRALALAPTAEAYATRASAHLALGHHEEALRDLTAALALCPEDPDLLHNRGYVHESAGQWAKALDDYTRALELPGADREALEQRRAECRERIEAPGSGDLS</sequence>
<dbReference type="Pfam" id="PF13432">
    <property type="entry name" value="TPR_16"/>
    <property type="match status" value="3"/>
</dbReference>
<evidence type="ECO:0000313" key="6">
    <source>
        <dbReference type="Proteomes" id="UP001500668"/>
    </source>
</evidence>
<evidence type="ECO:0000256" key="4">
    <source>
        <dbReference type="SAM" id="MobiDB-lite"/>
    </source>
</evidence>
<dbReference type="Gene3D" id="1.25.40.10">
    <property type="entry name" value="Tetratricopeptide repeat domain"/>
    <property type="match status" value="3"/>
</dbReference>
<dbReference type="PROSITE" id="PS50005">
    <property type="entry name" value="TPR"/>
    <property type="match status" value="2"/>
</dbReference>
<dbReference type="SMART" id="SM00028">
    <property type="entry name" value="TPR"/>
    <property type="match status" value="8"/>
</dbReference>
<organism evidence="5 6">
    <name type="scientific">Streptomyces crystallinus</name>
    <dbReference type="NCBI Taxonomy" id="68191"/>
    <lineage>
        <taxon>Bacteria</taxon>
        <taxon>Bacillati</taxon>
        <taxon>Actinomycetota</taxon>
        <taxon>Actinomycetes</taxon>
        <taxon>Kitasatosporales</taxon>
        <taxon>Streptomycetaceae</taxon>
        <taxon>Streptomyces</taxon>
    </lineage>
</organism>
<dbReference type="InterPro" id="IPR011990">
    <property type="entry name" value="TPR-like_helical_dom_sf"/>
</dbReference>
<dbReference type="PANTHER" id="PTHR44858">
    <property type="entry name" value="TETRATRICOPEPTIDE REPEAT PROTEIN 6"/>
    <property type="match status" value="1"/>
</dbReference>
<reference evidence="5 6" key="1">
    <citation type="journal article" date="2019" name="Int. J. Syst. Evol. Microbiol.">
        <title>The Global Catalogue of Microorganisms (GCM) 10K type strain sequencing project: providing services to taxonomists for standard genome sequencing and annotation.</title>
        <authorList>
            <consortium name="The Broad Institute Genomics Platform"/>
            <consortium name="The Broad Institute Genome Sequencing Center for Infectious Disease"/>
            <person name="Wu L."/>
            <person name="Ma J."/>
        </authorList>
    </citation>
    <scope>NUCLEOTIDE SEQUENCE [LARGE SCALE GENOMIC DNA]</scope>
    <source>
        <strain evidence="5 6">JCM 5067</strain>
    </source>
</reference>
<evidence type="ECO:0000256" key="1">
    <source>
        <dbReference type="ARBA" id="ARBA00022737"/>
    </source>
</evidence>
<evidence type="ECO:0000256" key="3">
    <source>
        <dbReference type="PROSITE-ProRule" id="PRU00339"/>
    </source>
</evidence>